<feature type="region of interest" description="Disordered" evidence="1">
    <location>
        <begin position="92"/>
        <end position="113"/>
    </location>
</feature>
<dbReference type="AlphaFoldDB" id="A0A9P4MJK8"/>
<reference evidence="2" key="1">
    <citation type="journal article" date="2020" name="Stud. Mycol.">
        <title>101 Dothideomycetes genomes: a test case for predicting lifestyles and emergence of pathogens.</title>
        <authorList>
            <person name="Haridas S."/>
            <person name="Albert R."/>
            <person name="Binder M."/>
            <person name="Bloem J."/>
            <person name="Labutti K."/>
            <person name="Salamov A."/>
            <person name="Andreopoulos B."/>
            <person name="Baker S."/>
            <person name="Barry K."/>
            <person name="Bills G."/>
            <person name="Bluhm B."/>
            <person name="Cannon C."/>
            <person name="Castanera R."/>
            <person name="Culley D."/>
            <person name="Daum C."/>
            <person name="Ezra D."/>
            <person name="Gonzalez J."/>
            <person name="Henrissat B."/>
            <person name="Kuo A."/>
            <person name="Liang C."/>
            <person name="Lipzen A."/>
            <person name="Lutzoni F."/>
            <person name="Magnuson J."/>
            <person name="Mondo S."/>
            <person name="Nolan M."/>
            <person name="Ohm R."/>
            <person name="Pangilinan J."/>
            <person name="Park H.-J."/>
            <person name="Ramirez L."/>
            <person name="Alfaro M."/>
            <person name="Sun H."/>
            <person name="Tritt A."/>
            <person name="Yoshinaga Y."/>
            <person name="Zwiers L.-H."/>
            <person name="Turgeon B."/>
            <person name="Goodwin S."/>
            <person name="Spatafora J."/>
            <person name="Crous P."/>
            <person name="Grigoriev I."/>
        </authorList>
    </citation>
    <scope>NUCLEOTIDE SEQUENCE</scope>
    <source>
        <strain evidence="2">CBS 260.36</strain>
    </source>
</reference>
<sequence length="150" mass="16422">MSPADHCGSGRAKGGTVGVAQSLRGLPRSLCGLWPQLLPPASNPPRAQPSSRKLAKTVMVRFLASRPTDSSTSVQFSEARSRLVGTRISTTQLPRCQRSQPRVRQGRAESTPAIIHPYQSSVSHRSDGCADRVRRVDRCRADIQHTRRKA</sequence>
<gene>
    <name evidence="2" type="ORF">K461DRAFT_35906</name>
</gene>
<accession>A0A9P4MJK8</accession>
<protein>
    <submittedName>
        <fullName evidence="2">Uncharacterized protein</fullName>
    </submittedName>
</protein>
<comment type="caution">
    <text evidence="2">The sequence shown here is derived from an EMBL/GenBank/DDBJ whole genome shotgun (WGS) entry which is preliminary data.</text>
</comment>
<name>A0A9P4MJK8_9PEZI</name>
<evidence type="ECO:0000313" key="2">
    <source>
        <dbReference type="EMBL" id="KAF2149906.1"/>
    </source>
</evidence>
<organism evidence="2 3">
    <name type="scientific">Myriangium duriaei CBS 260.36</name>
    <dbReference type="NCBI Taxonomy" id="1168546"/>
    <lineage>
        <taxon>Eukaryota</taxon>
        <taxon>Fungi</taxon>
        <taxon>Dikarya</taxon>
        <taxon>Ascomycota</taxon>
        <taxon>Pezizomycotina</taxon>
        <taxon>Dothideomycetes</taxon>
        <taxon>Dothideomycetidae</taxon>
        <taxon>Myriangiales</taxon>
        <taxon>Myriangiaceae</taxon>
        <taxon>Myriangium</taxon>
    </lineage>
</organism>
<keyword evidence="3" id="KW-1185">Reference proteome</keyword>
<dbReference type="Proteomes" id="UP000799439">
    <property type="component" value="Unassembled WGS sequence"/>
</dbReference>
<feature type="compositionally biased region" description="Polar residues" evidence="1">
    <location>
        <begin position="92"/>
        <end position="102"/>
    </location>
</feature>
<dbReference type="EMBL" id="ML996090">
    <property type="protein sequence ID" value="KAF2149906.1"/>
    <property type="molecule type" value="Genomic_DNA"/>
</dbReference>
<evidence type="ECO:0000313" key="3">
    <source>
        <dbReference type="Proteomes" id="UP000799439"/>
    </source>
</evidence>
<evidence type="ECO:0000256" key="1">
    <source>
        <dbReference type="SAM" id="MobiDB-lite"/>
    </source>
</evidence>
<proteinExistence type="predicted"/>